<keyword evidence="1" id="KW-0472">Membrane</keyword>
<name>A0ABU3TUU4_9BACT</name>
<dbReference type="Pfam" id="PF07786">
    <property type="entry name" value="HGSNAT_cat"/>
    <property type="match status" value="1"/>
</dbReference>
<feature type="transmembrane region" description="Helical" evidence="1">
    <location>
        <begin position="197"/>
        <end position="218"/>
    </location>
</feature>
<reference evidence="3 4" key="1">
    <citation type="submission" date="2023-09" db="EMBL/GenBank/DDBJ databases">
        <title>Aquirufa genomes.</title>
        <authorList>
            <person name="Pitt A."/>
        </authorList>
    </citation>
    <scope>NUCLEOTIDE SEQUENCE [LARGE SCALE GENOMIC DNA]</scope>
    <source>
        <strain evidence="3 4">LEOWEIH-7C</strain>
    </source>
</reference>
<keyword evidence="1" id="KW-1133">Transmembrane helix</keyword>
<dbReference type="EMBL" id="JAVNWW010000008">
    <property type="protein sequence ID" value="MDU0809651.1"/>
    <property type="molecule type" value="Genomic_DNA"/>
</dbReference>
<protein>
    <submittedName>
        <fullName evidence="3">Heparan-alpha-glucosaminide N-acetyltransferase domain-containing protein</fullName>
    </submittedName>
</protein>
<dbReference type="PANTHER" id="PTHR40407:SF1">
    <property type="entry name" value="HEPARAN-ALPHA-GLUCOSAMINIDE N-ACETYLTRANSFERASE CATALYTIC DOMAIN-CONTAINING PROTEIN"/>
    <property type="match status" value="1"/>
</dbReference>
<dbReference type="InterPro" id="IPR012429">
    <property type="entry name" value="HGSNAT_cat"/>
</dbReference>
<dbReference type="PANTHER" id="PTHR40407">
    <property type="entry name" value="MEMBRANE PROTEIN-LIKE PROTEIN"/>
    <property type="match status" value="1"/>
</dbReference>
<evidence type="ECO:0000313" key="4">
    <source>
        <dbReference type="Proteomes" id="UP001249959"/>
    </source>
</evidence>
<feature type="transmembrane region" description="Helical" evidence="1">
    <location>
        <begin position="362"/>
        <end position="382"/>
    </location>
</feature>
<feature type="transmembrane region" description="Helical" evidence="1">
    <location>
        <begin position="316"/>
        <end position="336"/>
    </location>
</feature>
<gene>
    <name evidence="3" type="ORF">PQG45_11485</name>
</gene>
<evidence type="ECO:0000259" key="2">
    <source>
        <dbReference type="Pfam" id="PF07786"/>
    </source>
</evidence>
<feature type="transmembrane region" description="Helical" evidence="1">
    <location>
        <begin position="93"/>
        <end position="114"/>
    </location>
</feature>
<feature type="transmembrane region" description="Helical" evidence="1">
    <location>
        <begin position="120"/>
        <end position="139"/>
    </location>
</feature>
<dbReference type="RefSeq" id="WP_316070900.1">
    <property type="nucleotide sequence ID" value="NZ_JAVNWW010000008.1"/>
</dbReference>
<dbReference type="Proteomes" id="UP001249959">
    <property type="component" value="Unassembled WGS sequence"/>
</dbReference>
<sequence>MSSSISSTTVKRIDSIDVLRGIVMVIMAIDHVRDFVHDQAYTGDPLNVLTTTPVLYFTRWITHLCAPTFVFLSGLSIYLQSIRKTKGELSSFLFKRGIWLIFVEFGLISLAMTFNPFYNLLVFQVIWSIGISMIILSLLSRLPYKIVLAVGLLIVLGHNSLDFWEAEPGFKAGFWWDLLHHGSFAIYPINGDHFLAIMYPFVPWTGLMILGYCFGIFFTSKFTSAQRQKILLWFGISLLGFFVVLRGINVYGDPHSWTTQTDGFKTFLSFINVHKYPPSLAYMSVMIGIAMLGLAFLENLHNLITNVFRTFGRTAFFYYILHFYVAHLFAMILFFYNGHTMDDARKALQKIPFLFQIPGEGVGLGGVYLLWILLIIGLYPLCKWYDGYKSAHKEKWWLSYL</sequence>
<feature type="transmembrane region" description="Helical" evidence="1">
    <location>
        <begin position="280"/>
        <end position="304"/>
    </location>
</feature>
<keyword evidence="4" id="KW-1185">Reference proteome</keyword>
<comment type="caution">
    <text evidence="3">The sequence shown here is derived from an EMBL/GenBank/DDBJ whole genome shotgun (WGS) entry which is preliminary data.</text>
</comment>
<evidence type="ECO:0000313" key="3">
    <source>
        <dbReference type="EMBL" id="MDU0809651.1"/>
    </source>
</evidence>
<feature type="transmembrane region" description="Helical" evidence="1">
    <location>
        <begin position="230"/>
        <end position="248"/>
    </location>
</feature>
<feature type="transmembrane region" description="Helical" evidence="1">
    <location>
        <begin position="146"/>
        <end position="164"/>
    </location>
</feature>
<proteinExistence type="predicted"/>
<feature type="domain" description="Heparan-alpha-glucosaminide N-acetyltransferase catalytic" evidence="2">
    <location>
        <begin position="12"/>
        <end position="223"/>
    </location>
</feature>
<organism evidence="3 4">
    <name type="scientific">Aquirufa regiilacus</name>
    <dbReference type="NCBI Taxonomy" id="3024868"/>
    <lineage>
        <taxon>Bacteria</taxon>
        <taxon>Pseudomonadati</taxon>
        <taxon>Bacteroidota</taxon>
        <taxon>Cytophagia</taxon>
        <taxon>Cytophagales</taxon>
        <taxon>Flectobacillaceae</taxon>
        <taxon>Aquirufa</taxon>
    </lineage>
</organism>
<feature type="transmembrane region" description="Helical" evidence="1">
    <location>
        <begin position="60"/>
        <end position="81"/>
    </location>
</feature>
<evidence type="ECO:0000256" key="1">
    <source>
        <dbReference type="SAM" id="Phobius"/>
    </source>
</evidence>
<keyword evidence="1" id="KW-0812">Transmembrane</keyword>
<accession>A0ABU3TUU4</accession>